<dbReference type="CDD" id="cd00082">
    <property type="entry name" value="HisKA"/>
    <property type="match status" value="1"/>
</dbReference>
<proteinExistence type="predicted"/>
<dbReference type="Pfam" id="PF02518">
    <property type="entry name" value="HATPase_c"/>
    <property type="match status" value="1"/>
</dbReference>
<evidence type="ECO:0000256" key="10">
    <source>
        <dbReference type="ARBA" id="ARBA00023136"/>
    </source>
</evidence>
<dbReference type="SUPFAM" id="SSF47384">
    <property type="entry name" value="Homodimeric domain of signal transducing histidine kinase"/>
    <property type="match status" value="1"/>
</dbReference>
<feature type="domain" description="HAMP" evidence="14">
    <location>
        <begin position="229"/>
        <end position="282"/>
    </location>
</feature>
<sequence>MTRRLLLSYLSLAALVLLGLEIPLGFVYSRAERERIVNAANDEAESVAAYTALSLAAGRQDELAERARHCAERIGGKVVIVDADGNLLASSHSLSDDEEKTLPTQPEISAALRGRATTDVRTTTTGGVHYLAVAAPVGHATPETGPRPGDERAPGAGSVTVADSTPSTASATTADTAAGATTVTAQGAVRVTLPTTMVHARVFAVWLLLALAGLAVLTGVAAVAFAFARWTGRPIRQLEEATHRLAEGGRATSVVVTSGPPEVRSLAAAFNTTAARLEHLLASQRAFAGEASHQLKTPLAALRLRLENLEPDIARRARPSLDAAVTETDRLARMVEGLLAMARLEEAAAIPAQVDLGAICAERHRTWGPLFERGGVSLVLFAGVVGPVTAVPGAVEQILDNLLSNALRASPTHSTVTMELRLHVPARRALREARPHWVDLHVTDEGPGMTPEQRARAFDRFWRAPGAPKGGTGLGLSLVQRLAHASGGEVTLREAATGGLDAVVRLPSAEHPGQAPGNGHGQGQGHGHGHDFGGRQGQRRREAPPLPA</sequence>
<dbReference type="InterPro" id="IPR036097">
    <property type="entry name" value="HisK_dim/P_sf"/>
</dbReference>
<accession>C9ZAU4</accession>
<evidence type="ECO:0000259" key="14">
    <source>
        <dbReference type="PROSITE" id="PS50885"/>
    </source>
</evidence>
<organism evidence="15 16">
    <name type="scientific">Streptomyces scabiei (strain 87.22)</name>
    <dbReference type="NCBI Taxonomy" id="680198"/>
    <lineage>
        <taxon>Bacteria</taxon>
        <taxon>Bacillati</taxon>
        <taxon>Actinomycetota</taxon>
        <taxon>Actinomycetes</taxon>
        <taxon>Kitasatosporales</taxon>
        <taxon>Streptomycetaceae</taxon>
        <taxon>Streptomyces</taxon>
    </lineage>
</organism>
<dbReference type="SMART" id="SM00304">
    <property type="entry name" value="HAMP"/>
    <property type="match status" value="1"/>
</dbReference>
<dbReference type="InterPro" id="IPR005467">
    <property type="entry name" value="His_kinase_dom"/>
</dbReference>
<dbReference type="InterPro" id="IPR004358">
    <property type="entry name" value="Sig_transdc_His_kin-like_C"/>
</dbReference>
<evidence type="ECO:0000256" key="7">
    <source>
        <dbReference type="ARBA" id="ARBA00022777"/>
    </source>
</evidence>
<gene>
    <name evidence="15" type="ordered locus">SCAB_62221</name>
</gene>
<evidence type="ECO:0000256" key="12">
    <source>
        <dbReference type="SAM" id="Phobius"/>
    </source>
</evidence>
<comment type="catalytic activity">
    <reaction evidence="1">
        <text>ATP + protein L-histidine = ADP + protein N-phospho-L-histidine.</text>
        <dbReference type="EC" id="2.7.13.3"/>
    </reaction>
</comment>
<dbReference type="Gene3D" id="1.10.287.130">
    <property type="match status" value="1"/>
</dbReference>
<evidence type="ECO:0000256" key="9">
    <source>
        <dbReference type="ARBA" id="ARBA00023012"/>
    </source>
</evidence>
<evidence type="ECO:0000256" key="2">
    <source>
        <dbReference type="ARBA" id="ARBA00004236"/>
    </source>
</evidence>
<comment type="subcellular location">
    <subcellularLocation>
        <location evidence="2">Cell membrane</location>
    </subcellularLocation>
</comment>
<feature type="region of interest" description="Disordered" evidence="11">
    <location>
        <begin position="138"/>
        <end position="175"/>
    </location>
</feature>
<dbReference type="PANTHER" id="PTHR45436:SF5">
    <property type="entry name" value="SENSOR HISTIDINE KINASE TRCS"/>
    <property type="match status" value="1"/>
</dbReference>
<dbReference type="PROSITE" id="PS50109">
    <property type="entry name" value="HIS_KIN"/>
    <property type="match status" value="1"/>
</dbReference>
<dbReference type="RefSeq" id="WP_013003803.1">
    <property type="nucleotide sequence ID" value="NC_013929.1"/>
</dbReference>
<feature type="compositionally biased region" description="Low complexity" evidence="11">
    <location>
        <begin position="158"/>
        <end position="175"/>
    </location>
</feature>
<dbReference type="PRINTS" id="PR00344">
    <property type="entry name" value="BCTRLSENSOR"/>
</dbReference>
<dbReference type="GO" id="GO:0005886">
    <property type="term" value="C:plasma membrane"/>
    <property type="evidence" value="ECO:0007669"/>
    <property type="project" value="UniProtKB-SubCell"/>
</dbReference>
<dbReference type="STRING" id="680198.SCAB_62221"/>
<dbReference type="Gene3D" id="6.10.340.10">
    <property type="match status" value="1"/>
</dbReference>
<feature type="compositionally biased region" description="Gly residues" evidence="11">
    <location>
        <begin position="516"/>
        <end position="526"/>
    </location>
</feature>
<dbReference type="InterPro" id="IPR003660">
    <property type="entry name" value="HAMP_dom"/>
</dbReference>
<feature type="domain" description="Histidine kinase" evidence="13">
    <location>
        <begin position="290"/>
        <end position="510"/>
    </location>
</feature>
<dbReference type="GO" id="GO:0000155">
    <property type="term" value="F:phosphorelay sensor kinase activity"/>
    <property type="evidence" value="ECO:0007669"/>
    <property type="project" value="InterPro"/>
</dbReference>
<evidence type="ECO:0000256" key="3">
    <source>
        <dbReference type="ARBA" id="ARBA00012438"/>
    </source>
</evidence>
<evidence type="ECO:0000259" key="13">
    <source>
        <dbReference type="PROSITE" id="PS50109"/>
    </source>
</evidence>
<dbReference type="InterPro" id="IPR050428">
    <property type="entry name" value="TCS_sensor_his_kinase"/>
</dbReference>
<dbReference type="GeneID" id="24309057"/>
<dbReference type="SMART" id="SM00387">
    <property type="entry name" value="HATPase_c"/>
    <property type="match status" value="1"/>
</dbReference>
<evidence type="ECO:0000256" key="6">
    <source>
        <dbReference type="ARBA" id="ARBA00022692"/>
    </source>
</evidence>
<dbReference type="eggNOG" id="COG0642">
    <property type="taxonomic scope" value="Bacteria"/>
</dbReference>
<dbReference type="KEGG" id="scb:SCAB_62221"/>
<dbReference type="InterPro" id="IPR003594">
    <property type="entry name" value="HATPase_dom"/>
</dbReference>
<dbReference type="InterPro" id="IPR036890">
    <property type="entry name" value="HATPase_C_sf"/>
</dbReference>
<dbReference type="CDD" id="cd06225">
    <property type="entry name" value="HAMP"/>
    <property type="match status" value="1"/>
</dbReference>
<reference evidence="15 16" key="1">
    <citation type="journal article" date="2010" name="Mol. Plant Microbe Interact.">
        <title>Streptomyces scabies 87-22 contains a coronafacic acid-like biosynthetic cluster that contributes to plant-microbe interactions.</title>
        <authorList>
            <person name="Bignell D.R."/>
            <person name="Seipke R.F."/>
            <person name="Huguet-Tapia J.C."/>
            <person name="Chambers A.H."/>
            <person name="Parry R.J."/>
            <person name="Loria R."/>
        </authorList>
    </citation>
    <scope>NUCLEOTIDE SEQUENCE [LARGE SCALE GENOMIC DNA]</scope>
    <source>
        <strain evidence="15 16">87.22</strain>
    </source>
</reference>
<keyword evidence="5" id="KW-0808">Transferase</keyword>
<evidence type="ECO:0000256" key="5">
    <source>
        <dbReference type="ARBA" id="ARBA00022679"/>
    </source>
</evidence>
<dbReference type="SUPFAM" id="SSF158472">
    <property type="entry name" value="HAMP domain-like"/>
    <property type="match status" value="1"/>
</dbReference>
<evidence type="ECO:0000256" key="8">
    <source>
        <dbReference type="ARBA" id="ARBA00022989"/>
    </source>
</evidence>
<dbReference type="Gene3D" id="3.30.565.10">
    <property type="entry name" value="Histidine kinase-like ATPase, C-terminal domain"/>
    <property type="match status" value="1"/>
</dbReference>
<feature type="transmembrane region" description="Helical" evidence="12">
    <location>
        <begin position="203"/>
        <end position="228"/>
    </location>
</feature>
<keyword evidence="16" id="KW-1185">Reference proteome</keyword>
<dbReference type="HOGENOM" id="CLU_000445_89_6_11"/>
<dbReference type="PROSITE" id="PS50885">
    <property type="entry name" value="HAMP"/>
    <property type="match status" value="1"/>
</dbReference>
<name>C9ZAU4_STRSW</name>
<feature type="region of interest" description="Disordered" evidence="11">
    <location>
        <begin position="508"/>
        <end position="548"/>
    </location>
</feature>
<keyword evidence="10 12" id="KW-0472">Membrane</keyword>
<evidence type="ECO:0000256" key="4">
    <source>
        <dbReference type="ARBA" id="ARBA00022553"/>
    </source>
</evidence>
<keyword evidence="4" id="KW-0597">Phosphoprotein</keyword>
<dbReference type="Proteomes" id="UP000001444">
    <property type="component" value="Chromosome"/>
</dbReference>
<evidence type="ECO:0000313" key="15">
    <source>
        <dbReference type="EMBL" id="CBG73242.1"/>
    </source>
</evidence>
<keyword evidence="9" id="KW-0902">Two-component regulatory system</keyword>
<dbReference type="EMBL" id="FN554889">
    <property type="protein sequence ID" value="CBG73242.1"/>
    <property type="molecule type" value="Genomic_DNA"/>
</dbReference>
<keyword evidence="7 15" id="KW-0418">Kinase</keyword>
<dbReference type="Pfam" id="PF00672">
    <property type="entry name" value="HAMP"/>
    <property type="match status" value="1"/>
</dbReference>
<feature type="compositionally biased region" description="Basic and acidic residues" evidence="11">
    <location>
        <begin position="528"/>
        <end position="548"/>
    </location>
</feature>
<dbReference type="SMART" id="SM00388">
    <property type="entry name" value="HisKA"/>
    <property type="match status" value="1"/>
</dbReference>
<dbReference type="PANTHER" id="PTHR45436">
    <property type="entry name" value="SENSOR HISTIDINE KINASE YKOH"/>
    <property type="match status" value="1"/>
</dbReference>
<protein>
    <recommendedName>
        <fullName evidence="3">histidine kinase</fullName>
        <ecNumber evidence="3">2.7.13.3</ecNumber>
    </recommendedName>
</protein>
<dbReference type="Pfam" id="PF00512">
    <property type="entry name" value="HisKA"/>
    <property type="match status" value="1"/>
</dbReference>
<evidence type="ECO:0000256" key="11">
    <source>
        <dbReference type="SAM" id="MobiDB-lite"/>
    </source>
</evidence>
<dbReference type="SUPFAM" id="SSF55874">
    <property type="entry name" value="ATPase domain of HSP90 chaperone/DNA topoisomerase II/histidine kinase"/>
    <property type="match status" value="1"/>
</dbReference>
<keyword evidence="6 12" id="KW-0812">Transmembrane</keyword>
<keyword evidence="8 12" id="KW-1133">Transmembrane helix</keyword>
<dbReference type="EC" id="2.7.13.3" evidence="3"/>
<dbReference type="InterPro" id="IPR003661">
    <property type="entry name" value="HisK_dim/P_dom"/>
</dbReference>
<evidence type="ECO:0000256" key="1">
    <source>
        <dbReference type="ARBA" id="ARBA00000085"/>
    </source>
</evidence>
<dbReference type="AlphaFoldDB" id="C9ZAU4"/>
<evidence type="ECO:0000313" key="16">
    <source>
        <dbReference type="Proteomes" id="UP000001444"/>
    </source>
</evidence>